<evidence type="ECO:0000313" key="1">
    <source>
        <dbReference type="EMBL" id="MBY5632453.1"/>
    </source>
</evidence>
<gene>
    <name evidence="1" type="ORF">HFO42_30935</name>
</gene>
<dbReference type="EMBL" id="JAAXEP010000020">
    <property type="protein sequence ID" value="MBY5632453.1"/>
    <property type="molecule type" value="Genomic_DNA"/>
</dbReference>
<evidence type="ECO:0000313" key="2">
    <source>
        <dbReference type="Proteomes" id="UP000825699"/>
    </source>
</evidence>
<dbReference type="Proteomes" id="UP000825699">
    <property type="component" value="Unassembled WGS sequence"/>
</dbReference>
<organism evidence="1 2">
    <name type="scientific">Rhizobium leguminosarum</name>
    <dbReference type="NCBI Taxonomy" id="384"/>
    <lineage>
        <taxon>Bacteria</taxon>
        <taxon>Pseudomonadati</taxon>
        <taxon>Pseudomonadota</taxon>
        <taxon>Alphaproteobacteria</taxon>
        <taxon>Hyphomicrobiales</taxon>
        <taxon>Rhizobiaceae</taxon>
        <taxon>Rhizobium/Agrobacterium group</taxon>
        <taxon>Rhizobium</taxon>
    </lineage>
</organism>
<dbReference type="AlphaFoldDB" id="A0AAJ1EH46"/>
<dbReference type="RefSeq" id="WP_222262968.1">
    <property type="nucleotide sequence ID" value="NZ_JAAXEB010000022.1"/>
</dbReference>
<sequence>MATNDEATRKEQAFSAAARRFPQAELSIRRLMGRSEDFFELCEDLAEAERALANVAETTAALCEERRREWQEVIDHLVNDIAEVIGGGEGRGPHTTE</sequence>
<proteinExistence type="predicted"/>
<comment type="caution">
    <text evidence="1">The sequence shown here is derived from an EMBL/GenBank/DDBJ whole genome shotgun (WGS) entry which is preliminary data.</text>
</comment>
<accession>A0AAJ1EH46</accession>
<name>A0AAJ1EH46_RHILE</name>
<reference evidence="1" key="1">
    <citation type="submission" date="2020-04" db="EMBL/GenBank/DDBJ databases">
        <title>Global-level population genomics supports evidence of horizontal gene transfer on evolution of Rhizobia in Lentils.</title>
        <authorList>
            <person name="Gai Y."/>
            <person name="Cook D."/>
            <person name="Riely B."/>
        </authorList>
    </citation>
    <scope>NUCLEOTIDE SEQUENCE</scope>
    <source>
        <strain evidence="1">Derici101B</strain>
    </source>
</reference>
<protein>
    <submittedName>
        <fullName evidence="1">Uncharacterized protein</fullName>
    </submittedName>
</protein>